<proteinExistence type="predicted"/>
<accession>A0A8C5R9H9</accession>
<keyword evidence="3" id="KW-1185">Reference proteome</keyword>
<dbReference type="Ensembl" id="ENSLLET00000049476.1">
    <property type="protein sequence ID" value="ENSLLEP00000047608.1"/>
    <property type="gene ID" value="ENSLLEG00000030064.1"/>
</dbReference>
<feature type="compositionally biased region" description="Basic and acidic residues" evidence="1">
    <location>
        <begin position="259"/>
        <end position="269"/>
    </location>
</feature>
<feature type="region of interest" description="Disordered" evidence="1">
    <location>
        <begin position="241"/>
        <end position="285"/>
    </location>
</feature>
<dbReference type="PANTHER" id="PTHR14787">
    <property type="entry name" value="C10ORF188 FAMILY MEMBER"/>
    <property type="match status" value="1"/>
</dbReference>
<dbReference type="AlphaFoldDB" id="A0A8C5R9H9"/>
<dbReference type="InterPro" id="IPR028043">
    <property type="entry name" value="PAAT-like"/>
</dbReference>
<dbReference type="Proteomes" id="UP000694569">
    <property type="component" value="Unplaced"/>
</dbReference>
<evidence type="ECO:0000313" key="2">
    <source>
        <dbReference type="Ensembl" id="ENSLLEP00000047608.1"/>
    </source>
</evidence>
<organism evidence="2 3">
    <name type="scientific">Leptobrachium leishanense</name>
    <name type="common">Leishan spiny toad</name>
    <dbReference type="NCBI Taxonomy" id="445787"/>
    <lineage>
        <taxon>Eukaryota</taxon>
        <taxon>Metazoa</taxon>
        <taxon>Chordata</taxon>
        <taxon>Craniata</taxon>
        <taxon>Vertebrata</taxon>
        <taxon>Euteleostomi</taxon>
        <taxon>Amphibia</taxon>
        <taxon>Batrachia</taxon>
        <taxon>Anura</taxon>
        <taxon>Pelobatoidea</taxon>
        <taxon>Megophryidae</taxon>
        <taxon>Leptobrachium</taxon>
    </lineage>
</organism>
<dbReference type="PANTHER" id="PTHR14787:SF1">
    <property type="entry name" value="ATPASE PAAT"/>
    <property type="match status" value="1"/>
</dbReference>
<sequence length="437" mass="48277">MSGPVYSVPNGCSSNPVTCISTWRCDPELFSVLNVWYSECARPEEKEITRECCVRLEPVQTLEASNPCSLFFSCIKQVNTRIVSLGICSQARTIEVYSLSHDGQEEEYLGTSRGEKFCTFVNAEDDGPVTMYSTHLRLDFPVASCKVKLLSLGGKQHVFLSEMSVQVALVPEKSTLPPSVLGSSINLDRVQNIMDSMGGKMSPGAEQLMNMVRAQQKHQIPFGAHLLQLFGGADHGVKKVQKREEEELKISPATNGPDLTHESPHHQEEYQPPVEPRTTSLCSVPPSSDVKTSIASLLQQQACAIRGGLNADSLLPFLQNLSLEKKQCLPGPAASRETNQDTMEKDLGAVLERLISVQIERMETNLMQHIDQKMKILQEHLDARLDQFIHALQNSNNTSSGRVGEKQVNGESDHRGEHNGDCIMLSKHYMADTSALS</sequence>
<feature type="compositionally biased region" description="Basic and acidic residues" evidence="1">
    <location>
        <begin position="411"/>
        <end position="420"/>
    </location>
</feature>
<protein>
    <submittedName>
        <fullName evidence="2">Uncharacterized protein</fullName>
    </submittedName>
</protein>
<evidence type="ECO:0000256" key="1">
    <source>
        <dbReference type="SAM" id="MobiDB-lite"/>
    </source>
</evidence>
<dbReference type="GeneTree" id="ENSGT00390000017384"/>
<dbReference type="Pfam" id="PF14958">
    <property type="entry name" value="PAAT-like"/>
    <property type="match status" value="1"/>
</dbReference>
<feature type="region of interest" description="Disordered" evidence="1">
    <location>
        <begin position="395"/>
        <end position="420"/>
    </location>
</feature>
<reference evidence="2" key="1">
    <citation type="submission" date="2025-08" db="UniProtKB">
        <authorList>
            <consortium name="Ensembl"/>
        </authorList>
    </citation>
    <scope>IDENTIFICATION</scope>
</reference>
<reference evidence="2" key="2">
    <citation type="submission" date="2025-09" db="UniProtKB">
        <authorList>
            <consortium name="Ensembl"/>
        </authorList>
    </citation>
    <scope>IDENTIFICATION</scope>
</reference>
<name>A0A8C5R9H9_9ANUR</name>
<evidence type="ECO:0000313" key="3">
    <source>
        <dbReference type="Proteomes" id="UP000694569"/>
    </source>
</evidence>